<dbReference type="PROSITE" id="PS50850">
    <property type="entry name" value="MFS"/>
    <property type="match status" value="1"/>
</dbReference>
<dbReference type="NCBIfam" id="TIGR00901">
    <property type="entry name" value="2A0125"/>
    <property type="match status" value="1"/>
</dbReference>
<feature type="transmembrane region" description="Helical" evidence="6">
    <location>
        <begin position="294"/>
        <end position="312"/>
    </location>
</feature>
<dbReference type="PANTHER" id="PTHR12778">
    <property type="entry name" value="SOLUTE CARRIER FAMILY 33 ACETYL-COA TRANSPORTER -RELATED"/>
    <property type="match status" value="1"/>
</dbReference>
<dbReference type="Pfam" id="PF07690">
    <property type="entry name" value="MFS_1"/>
    <property type="match status" value="1"/>
</dbReference>
<dbReference type="PANTHER" id="PTHR12778:SF10">
    <property type="entry name" value="MAJOR FACILITATOR SUPERFAMILY DOMAIN-CONTAINING PROTEIN 3"/>
    <property type="match status" value="1"/>
</dbReference>
<comment type="caution">
    <text evidence="8">The sequence shown here is derived from an EMBL/GenBank/DDBJ whole genome shotgun (WGS) entry which is preliminary data.</text>
</comment>
<feature type="transmembrane region" description="Helical" evidence="6">
    <location>
        <begin position="55"/>
        <end position="74"/>
    </location>
</feature>
<keyword evidence="4 6" id="KW-1133">Transmembrane helix</keyword>
<dbReference type="STRING" id="1317117.ATO7_15742"/>
<keyword evidence="2" id="KW-0813">Transport</keyword>
<feature type="transmembrane region" description="Helical" evidence="6">
    <location>
        <begin position="124"/>
        <end position="144"/>
    </location>
</feature>
<name>A0A1Y1SBH5_9GAMM</name>
<feature type="transmembrane region" description="Helical" evidence="6">
    <location>
        <begin position="252"/>
        <end position="274"/>
    </location>
</feature>
<evidence type="ECO:0000256" key="2">
    <source>
        <dbReference type="ARBA" id="ARBA00022448"/>
    </source>
</evidence>
<dbReference type="SUPFAM" id="SSF103473">
    <property type="entry name" value="MFS general substrate transporter"/>
    <property type="match status" value="1"/>
</dbReference>
<dbReference type="GO" id="GO:0022857">
    <property type="term" value="F:transmembrane transporter activity"/>
    <property type="evidence" value="ECO:0007669"/>
    <property type="project" value="InterPro"/>
</dbReference>
<evidence type="ECO:0000256" key="6">
    <source>
        <dbReference type="SAM" id="Phobius"/>
    </source>
</evidence>
<evidence type="ECO:0000256" key="1">
    <source>
        <dbReference type="ARBA" id="ARBA00004141"/>
    </source>
</evidence>
<dbReference type="InterPro" id="IPR020846">
    <property type="entry name" value="MFS_dom"/>
</dbReference>
<evidence type="ECO:0000256" key="4">
    <source>
        <dbReference type="ARBA" id="ARBA00022989"/>
    </source>
</evidence>
<protein>
    <submittedName>
        <fullName evidence="8">Major facilitator superfamily permease</fullName>
    </submittedName>
</protein>
<gene>
    <name evidence="8" type="ORF">ATO7_15742</name>
</gene>
<evidence type="ECO:0000256" key="3">
    <source>
        <dbReference type="ARBA" id="ARBA00022692"/>
    </source>
</evidence>
<dbReference type="EMBL" id="AQQV01000005">
    <property type="protein sequence ID" value="ORE85250.1"/>
    <property type="molecule type" value="Genomic_DNA"/>
</dbReference>
<feature type="transmembrane region" description="Helical" evidence="6">
    <location>
        <begin position="346"/>
        <end position="371"/>
    </location>
</feature>
<evidence type="ECO:0000313" key="8">
    <source>
        <dbReference type="EMBL" id="ORE85250.1"/>
    </source>
</evidence>
<feature type="domain" description="Major facilitator superfamily (MFS) profile" evidence="7">
    <location>
        <begin position="22"/>
        <end position="436"/>
    </location>
</feature>
<evidence type="ECO:0000313" key="9">
    <source>
        <dbReference type="Proteomes" id="UP000192342"/>
    </source>
</evidence>
<dbReference type="InterPro" id="IPR036259">
    <property type="entry name" value="MFS_trans_sf"/>
</dbReference>
<sequence length="445" mass="47686">MTTEVAPRRSWLQALATYRRPHIFAMLCLGFSAGLPFLLVFATLSAWLAQVDVSRTMIGLFSWIGITYSIKVFWAPVVDRLPIPLLTRWLGRRRSWMLLAQFGVATGLLGLATSDPGVALELVAWLALLVAFSSATQDIAVDAWRIEAAPRDEQGAMAAAYQMGYRIALLVAGAGALFLAAEYSWMVAYTVMAACMGVGVLTSLVIREPAAQASVALNEPMDGSALQRFARWFYTAVAGPFVDFFARNGVRLGIIILAFIGLFRVTDITMGVMANPFYLDMGYTLKEIAAVAKGFGVLMTIFGTIVGGVVVARIGAERSLVLGGIFVILTNLSFALLAVLPDPGVAGLTMVISADNFSGGFAGTAFIAYLSGLTNVAYTATQYALFSSLFTLPGKLIAGGSGWVVDSFSYPVFFLYTSALGIPALLIISYLIRHPRVSPQGDEKA</sequence>
<comment type="subcellular location">
    <subcellularLocation>
        <location evidence="1">Membrane</location>
        <topology evidence="1">Multi-pass membrane protein</topology>
    </subcellularLocation>
</comment>
<keyword evidence="9" id="KW-1185">Reference proteome</keyword>
<evidence type="ECO:0000256" key="5">
    <source>
        <dbReference type="ARBA" id="ARBA00023136"/>
    </source>
</evidence>
<feature type="transmembrane region" description="Helical" evidence="6">
    <location>
        <begin position="164"/>
        <end position="181"/>
    </location>
</feature>
<proteinExistence type="predicted"/>
<evidence type="ECO:0000259" key="7">
    <source>
        <dbReference type="PROSITE" id="PS50850"/>
    </source>
</evidence>
<feature type="transmembrane region" description="Helical" evidence="6">
    <location>
        <begin position="95"/>
        <end position="112"/>
    </location>
</feature>
<feature type="transmembrane region" description="Helical" evidence="6">
    <location>
        <begin position="410"/>
        <end position="432"/>
    </location>
</feature>
<reference evidence="8 9" key="1">
    <citation type="submission" date="2013-04" db="EMBL/GenBank/DDBJ databases">
        <title>Oceanococcus atlanticus 22II-S10r2 Genome Sequencing.</title>
        <authorList>
            <person name="Lai Q."/>
            <person name="Li G."/>
            <person name="Shao Z."/>
        </authorList>
    </citation>
    <scope>NUCLEOTIDE SEQUENCE [LARGE SCALE GENOMIC DNA]</scope>
    <source>
        <strain evidence="8 9">22II-S10r2</strain>
    </source>
</reference>
<feature type="transmembrane region" description="Helical" evidence="6">
    <location>
        <begin position="187"/>
        <end position="206"/>
    </location>
</feature>
<feature type="transmembrane region" description="Helical" evidence="6">
    <location>
        <begin position="319"/>
        <end position="340"/>
    </location>
</feature>
<accession>A0A1Y1SBH5</accession>
<dbReference type="Gene3D" id="1.20.1250.20">
    <property type="entry name" value="MFS general substrate transporter like domains"/>
    <property type="match status" value="2"/>
</dbReference>
<dbReference type="InterPro" id="IPR004752">
    <property type="entry name" value="AmpG_permease/AT-1"/>
</dbReference>
<dbReference type="InterPro" id="IPR011701">
    <property type="entry name" value="MFS"/>
</dbReference>
<dbReference type="AlphaFoldDB" id="A0A1Y1SBH5"/>
<keyword evidence="3 6" id="KW-0812">Transmembrane</keyword>
<organism evidence="8 9">
    <name type="scientific">Oceanococcus atlanticus</name>
    <dbReference type="NCBI Taxonomy" id="1317117"/>
    <lineage>
        <taxon>Bacteria</taxon>
        <taxon>Pseudomonadati</taxon>
        <taxon>Pseudomonadota</taxon>
        <taxon>Gammaproteobacteria</taxon>
        <taxon>Chromatiales</taxon>
        <taxon>Oceanococcaceae</taxon>
        <taxon>Oceanococcus</taxon>
    </lineage>
</organism>
<dbReference type="RefSeq" id="WP_083563395.1">
    <property type="nucleotide sequence ID" value="NZ_AQQV01000005.1"/>
</dbReference>
<dbReference type="Proteomes" id="UP000192342">
    <property type="component" value="Unassembled WGS sequence"/>
</dbReference>
<keyword evidence="5 6" id="KW-0472">Membrane</keyword>
<feature type="transmembrane region" description="Helical" evidence="6">
    <location>
        <begin position="383"/>
        <end position="404"/>
    </location>
</feature>
<dbReference type="OrthoDB" id="9787815at2"/>
<feature type="transmembrane region" description="Helical" evidence="6">
    <location>
        <begin position="23"/>
        <end position="49"/>
    </location>
</feature>
<dbReference type="GO" id="GO:0016020">
    <property type="term" value="C:membrane"/>
    <property type="evidence" value="ECO:0007669"/>
    <property type="project" value="UniProtKB-SubCell"/>
</dbReference>